<dbReference type="GO" id="GO:0005886">
    <property type="term" value="C:plasma membrane"/>
    <property type="evidence" value="ECO:0007669"/>
    <property type="project" value="UniProtKB-SubCell"/>
</dbReference>
<dbReference type="InterPro" id="IPR004117">
    <property type="entry name" value="7tm6_olfct_rcpt"/>
</dbReference>
<dbReference type="AlphaFoldDB" id="A0A9N9ZYX4"/>
<proteinExistence type="predicted"/>
<dbReference type="GO" id="GO:0004984">
    <property type="term" value="F:olfactory receptor activity"/>
    <property type="evidence" value="ECO:0007669"/>
    <property type="project" value="InterPro"/>
</dbReference>
<keyword evidence="5" id="KW-0552">Olfaction</keyword>
<dbReference type="GO" id="GO:0007165">
    <property type="term" value="P:signal transduction"/>
    <property type="evidence" value="ECO:0007669"/>
    <property type="project" value="UniProtKB-KW"/>
</dbReference>
<evidence type="ECO:0008006" key="13">
    <source>
        <dbReference type="Google" id="ProtNLM"/>
    </source>
</evidence>
<evidence type="ECO:0000256" key="2">
    <source>
        <dbReference type="ARBA" id="ARBA00022475"/>
    </source>
</evidence>
<organism evidence="11 12">
    <name type="scientific">Bemisia tabaci</name>
    <name type="common">Sweetpotato whitefly</name>
    <name type="synonym">Aleurodes tabaci</name>
    <dbReference type="NCBI Taxonomy" id="7038"/>
    <lineage>
        <taxon>Eukaryota</taxon>
        <taxon>Metazoa</taxon>
        <taxon>Ecdysozoa</taxon>
        <taxon>Arthropoda</taxon>
        <taxon>Hexapoda</taxon>
        <taxon>Insecta</taxon>
        <taxon>Pterygota</taxon>
        <taxon>Neoptera</taxon>
        <taxon>Paraneoptera</taxon>
        <taxon>Hemiptera</taxon>
        <taxon>Sternorrhyncha</taxon>
        <taxon>Aleyrodoidea</taxon>
        <taxon>Aleyrodidae</taxon>
        <taxon>Aleyrodinae</taxon>
        <taxon>Bemisia</taxon>
    </lineage>
</organism>
<name>A0A9N9ZYX4_BEMTA</name>
<keyword evidence="3" id="KW-0716">Sensory transduction</keyword>
<keyword evidence="7 10" id="KW-0472">Membrane</keyword>
<keyword evidence="9" id="KW-0807">Transducer</keyword>
<keyword evidence="4 10" id="KW-0812">Transmembrane</keyword>
<evidence type="ECO:0000313" key="11">
    <source>
        <dbReference type="EMBL" id="CAH0382242.1"/>
    </source>
</evidence>
<dbReference type="PANTHER" id="PTHR21137:SF35">
    <property type="entry name" value="ODORANT RECEPTOR 19A-RELATED"/>
    <property type="match status" value="1"/>
</dbReference>
<evidence type="ECO:0000256" key="7">
    <source>
        <dbReference type="ARBA" id="ARBA00023136"/>
    </source>
</evidence>
<evidence type="ECO:0000256" key="1">
    <source>
        <dbReference type="ARBA" id="ARBA00004651"/>
    </source>
</evidence>
<protein>
    <recommendedName>
        <fullName evidence="13">Odorant receptor</fullName>
    </recommendedName>
</protein>
<keyword evidence="6 10" id="KW-1133">Transmembrane helix</keyword>
<accession>A0A9N9ZYX4</accession>
<reference evidence="11" key="1">
    <citation type="submission" date="2021-12" db="EMBL/GenBank/DDBJ databases">
        <authorList>
            <person name="King R."/>
        </authorList>
    </citation>
    <scope>NUCLEOTIDE SEQUENCE</scope>
</reference>
<evidence type="ECO:0000256" key="5">
    <source>
        <dbReference type="ARBA" id="ARBA00022725"/>
    </source>
</evidence>
<feature type="transmembrane region" description="Helical" evidence="10">
    <location>
        <begin position="183"/>
        <end position="206"/>
    </location>
</feature>
<feature type="transmembrane region" description="Helical" evidence="10">
    <location>
        <begin position="89"/>
        <end position="110"/>
    </location>
</feature>
<comment type="subcellular location">
    <subcellularLocation>
        <location evidence="1">Cell membrane</location>
        <topology evidence="1">Multi-pass membrane protein</topology>
    </subcellularLocation>
</comment>
<evidence type="ECO:0000256" key="4">
    <source>
        <dbReference type="ARBA" id="ARBA00022692"/>
    </source>
</evidence>
<keyword evidence="2" id="KW-1003">Cell membrane</keyword>
<evidence type="ECO:0000256" key="10">
    <source>
        <dbReference type="SAM" id="Phobius"/>
    </source>
</evidence>
<sequence length="324" mass="38158">MRSLWRKLHCCSWVEQALEWQNHYDIFHFSILFILVALFTACFLSTVVSPLVRFVFETHDSFIVMPIWYPWDMLASPVRFWLAYVYESIVLWYTGVHYLHSGTLYFYAIATAKTRFHVLSDHMVNVAVQSDCSNPNEWKCSLKTEGKCKTYDINLMKDSERLRDCILDLIILRRQKKLFNRAFLPYITALHFVTTASATIMTFGAINEIRSNGKVTMNALNNMSYCGTSFGSWLALSYCANRLQEAHDRLRYSLWESDWTLGGREFKQNFLNCETLLCYRMPLKAYKFYQINLHSFTRNFYNVWSVIAFLYQVSGKQLRRNSTA</sequence>
<dbReference type="Pfam" id="PF02949">
    <property type="entry name" value="7tm_6"/>
    <property type="match status" value="1"/>
</dbReference>
<evidence type="ECO:0000256" key="6">
    <source>
        <dbReference type="ARBA" id="ARBA00022989"/>
    </source>
</evidence>
<dbReference type="PANTHER" id="PTHR21137">
    <property type="entry name" value="ODORANT RECEPTOR"/>
    <property type="match status" value="1"/>
</dbReference>
<keyword evidence="12" id="KW-1185">Reference proteome</keyword>
<evidence type="ECO:0000256" key="9">
    <source>
        <dbReference type="ARBA" id="ARBA00023224"/>
    </source>
</evidence>
<dbReference type="GO" id="GO:0005549">
    <property type="term" value="F:odorant binding"/>
    <property type="evidence" value="ECO:0007669"/>
    <property type="project" value="InterPro"/>
</dbReference>
<evidence type="ECO:0000256" key="8">
    <source>
        <dbReference type="ARBA" id="ARBA00023170"/>
    </source>
</evidence>
<feature type="transmembrane region" description="Helical" evidence="10">
    <location>
        <begin position="26"/>
        <end position="44"/>
    </location>
</feature>
<keyword evidence="8" id="KW-0675">Receptor</keyword>
<evidence type="ECO:0000313" key="12">
    <source>
        <dbReference type="Proteomes" id="UP001152759"/>
    </source>
</evidence>
<dbReference type="EMBL" id="OU963862">
    <property type="protein sequence ID" value="CAH0382242.1"/>
    <property type="molecule type" value="Genomic_DNA"/>
</dbReference>
<evidence type="ECO:0000256" key="3">
    <source>
        <dbReference type="ARBA" id="ARBA00022606"/>
    </source>
</evidence>
<gene>
    <name evidence="11" type="ORF">BEMITA_LOCUS1809</name>
</gene>
<dbReference type="Proteomes" id="UP001152759">
    <property type="component" value="Chromosome 1"/>
</dbReference>